<proteinExistence type="inferred from homology"/>
<feature type="compositionally biased region" description="Polar residues" evidence="10">
    <location>
        <begin position="419"/>
        <end position="436"/>
    </location>
</feature>
<keyword evidence="8" id="KW-0804">Transcription</keyword>
<evidence type="ECO:0000256" key="1">
    <source>
        <dbReference type="ARBA" id="ARBA00004604"/>
    </source>
</evidence>
<dbReference type="EMBL" id="GGEC01080988">
    <property type="protein sequence ID" value="MBX61472.1"/>
    <property type="molecule type" value="Transcribed_RNA"/>
</dbReference>
<dbReference type="Pfam" id="PF20645">
    <property type="entry name" value="Rrn7_cyclin_C"/>
    <property type="match status" value="1"/>
</dbReference>
<comment type="subcellular location">
    <subcellularLocation>
        <location evidence="1">Nucleus</location>
        <location evidence="1">Nucleolus</location>
    </subcellularLocation>
</comment>
<dbReference type="InterPro" id="IPR033599">
    <property type="entry name" value="TAF1B/Rrn7"/>
</dbReference>
<dbReference type="PANTHER" id="PTHR31576">
    <property type="entry name" value="TATA BOX-BINDING PROTEIN-ASSOCIATED FACTOR RNA POLYMERASE I SUBUNIT B"/>
    <property type="match status" value="1"/>
</dbReference>
<keyword evidence="7" id="KW-0238">DNA-binding</keyword>
<feature type="compositionally biased region" description="Basic and acidic residues" evidence="10">
    <location>
        <begin position="567"/>
        <end position="577"/>
    </location>
</feature>
<feature type="compositionally biased region" description="Basic and acidic residues" evidence="10">
    <location>
        <begin position="607"/>
        <end position="626"/>
    </location>
</feature>
<dbReference type="InterPro" id="IPR048538">
    <property type="entry name" value="Rrn7_cyclin_C"/>
</dbReference>
<organism evidence="13">
    <name type="scientific">Rhizophora mucronata</name>
    <name type="common">Asiatic mangrove</name>
    <dbReference type="NCBI Taxonomy" id="61149"/>
    <lineage>
        <taxon>Eukaryota</taxon>
        <taxon>Viridiplantae</taxon>
        <taxon>Streptophyta</taxon>
        <taxon>Embryophyta</taxon>
        <taxon>Tracheophyta</taxon>
        <taxon>Spermatophyta</taxon>
        <taxon>Magnoliopsida</taxon>
        <taxon>eudicotyledons</taxon>
        <taxon>Gunneridae</taxon>
        <taxon>Pentapetalae</taxon>
        <taxon>rosids</taxon>
        <taxon>fabids</taxon>
        <taxon>Malpighiales</taxon>
        <taxon>Rhizophoraceae</taxon>
        <taxon>Rhizophora</taxon>
    </lineage>
</organism>
<dbReference type="InterPro" id="IPR048540">
    <property type="entry name" value="Rrn7_cyclin_N"/>
</dbReference>
<keyword evidence="4" id="KW-0863">Zinc-finger</keyword>
<dbReference type="GO" id="GO:0070860">
    <property type="term" value="C:RNA polymerase I core factor complex"/>
    <property type="evidence" value="ECO:0007669"/>
    <property type="project" value="InterPro"/>
</dbReference>
<evidence type="ECO:0000259" key="11">
    <source>
        <dbReference type="Pfam" id="PF20644"/>
    </source>
</evidence>
<dbReference type="GO" id="GO:0042790">
    <property type="term" value="P:nucleolar large rRNA transcription by RNA polymerase I"/>
    <property type="evidence" value="ECO:0007669"/>
    <property type="project" value="TreeGrafter"/>
</dbReference>
<evidence type="ECO:0000256" key="4">
    <source>
        <dbReference type="ARBA" id="ARBA00022771"/>
    </source>
</evidence>
<feature type="domain" description="Rrn7/TAF1B C-terminal cyclin" evidence="12">
    <location>
        <begin position="319"/>
        <end position="417"/>
    </location>
</feature>
<evidence type="ECO:0000256" key="10">
    <source>
        <dbReference type="SAM" id="MobiDB-lite"/>
    </source>
</evidence>
<dbReference type="Pfam" id="PF20644">
    <property type="entry name" value="Rrn7_cyclin_N"/>
    <property type="match status" value="1"/>
</dbReference>
<evidence type="ECO:0000256" key="9">
    <source>
        <dbReference type="ARBA" id="ARBA00023242"/>
    </source>
</evidence>
<accession>A0A2P2Q3E9</accession>
<feature type="region of interest" description="Disordered" evidence="10">
    <location>
        <begin position="415"/>
        <end position="440"/>
    </location>
</feature>
<feature type="compositionally biased region" description="Acidic residues" evidence="10">
    <location>
        <begin position="589"/>
        <end position="598"/>
    </location>
</feature>
<feature type="domain" description="Rrn7/TAF1B N-terminal cyclin" evidence="11">
    <location>
        <begin position="155"/>
        <end position="286"/>
    </location>
</feature>
<keyword evidence="9" id="KW-0539">Nucleus</keyword>
<evidence type="ECO:0000259" key="12">
    <source>
        <dbReference type="Pfam" id="PF20645"/>
    </source>
</evidence>
<evidence type="ECO:0000256" key="2">
    <source>
        <dbReference type="ARBA" id="ARBA00006899"/>
    </source>
</evidence>
<comment type="similarity">
    <text evidence="2">Belongs to the RRN7/TAF1B family.</text>
</comment>
<name>A0A2P2Q3E9_RHIMU</name>
<dbReference type="GO" id="GO:0008270">
    <property type="term" value="F:zinc ion binding"/>
    <property type="evidence" value="ECO:0007669"/>
    <property type="project" value="UniProtKB-KW"/>
</dbReference>
<keyword evidence="3" id="KW-0479">Metal-binding</keyword>
<reference evidence="13" key="1">
    <citation type="submission" date="2018-02" db="EMBL/GenBank/DDBJ databases">
        <title>Rhizophora mucronata_Transcriptome.</title>
        <authorList>
            <person name="Meera S.P."/>
            <person name="Sreeshan A."/>
            <person name="Augustine A."/>
        </authorList>
    </citation>
    <scope>NUCLEOTIDE SEQUENCE</scope>
    <source>
        <tissue evidence="13">Leaf</tissue>
    </source>
</reference>
<evidence type="ECO:0000256" key="3">
    <source>
        <dbReference type="ARBA" id="ARBA00022723"/>
    </source>
</evidence>
<feature type="compositionally biased region" description="Basic and acidic residues" evidence="10">
    <location>
        <begin position="207"/>
        <end position="229"/>
    </location>
</feature>
<dbReference type="AlphaFoldDB" id="A0A2P2Q3E9"/>
<feature type="region of interest" description="Disordered" evidence="10">
    <location>
        <begin position="205"/>
        <end position="230"/>
    </location>
</feature>
<evidence type="ECO:0000256" key="8">
    <source>
        <dbReference type="ARBA" id="ARBA00023163"/>
    </source>
</evidence>
<feature type="region of interest" description="Disordered" evidence="10">
    <location>
        <begin position="567"/>
        <end position="626"/>
    </location>
</feature>
<keyword evidence="5" id="KW-0862">Zinc</keyword>
<evidence type="ECO:0000313" key="13">
    <source>
        <dbReference type="EMBL" id="MBX61472.1"/>
    </source>
</evidence>
<evidence type="ECO:0000256" key="5">
    <source>
        <dbReference type="ARBA" id="ARBA00022833"/>
    </source>
</evidence>
<evidence type="ECO:0000256" key="6">
    <source>
        <dbReference type="ARBA" id="ARBA00023015"/>
    </source>
</evidence>
<protein>
    <submittedName>
        <fullName evidence="13">Uncharacterized protein MANES_01G185700</fullName>
    </submittedName>
</protein>
<dbReference type="PANTHER" id="PTHR31576:SF2">
    <property type="entry name" value="TATA BOX-BINDING PROTEIN-ASSOCIATED FACTOR RNA POLYMERASE I SUBUNIT B"/>
    <property type="match status" value="1"/>
</dbReference>
<keyword evidence="6" id="KW-0805">Transcription regulation</keyword>
<dbReference type="GO" id="GO:0001164">
    <property type="term" value="F:RNA polymerase I core promoter sequence-specific DNA binding"/>
    <property type="evidence" value="ECO:0007669"/>
    <property type="project" value="InterPro"/>
</dbReference>
<evidence type="ECO:0000256" key="7">
    <source>
        <dbReference type="ARBA" id="ARBA00023125"/>
    </source>
</evidence>
<sequence length="746" mass="85239">MEREDEGEETRKLACRRCGHVGLDESDGFFYCQECGAQADDIILTGVADEDFVDKGGDGGGPIYSSRFTRRSQSTAGATAGFASQTLFSQMQEEADNQNIDGGKNIKKEEHDSYYYNYMDGVGPTEPDDFGSGGAGKLSYEDYYNEVRIRYVMGMQWMIQLQCEALVEKFKARPLICGVAATVWLRFLARTRVFKDSWADDVLLDSEAQKPGEPEEQLARPKNKDEPHNKHGQRAVMLWFRELRKMIPLSCSLAISFLACHVVREAILPTDIVRWSVEGKLPYFTAHVEIEKRFEQPSPACPLSPSLMFRPSHPIPVQKLESMAASIADSIGLHLPPVNFYQIAYRYLQKLSLPIEKILPHSCRIYEWSMPPELWLSMNDLRLPTRVGVMSILIVAVRILYNINGFGEWERSLSDKTGIPSSSHDNSRLDSTSSSGMKCDTEKCSISPLHEMDDSDRKFVRNASGDRKMEFSTAELLHKLEARYHEIVDTYDFAEDLPSYLLYCKDVVFAGAGPSHMDHRVEEELIEKLWDLYENAKDPEPAEEHGMRDILFNQKRSRNDEECIKNVGEKKKTREGFHQGPSVGVGNYNEDDSQEQNPEDGCLSRDLLGDQHSEHKDKASTKTQKEKAIRRLKLDMEENRFCYIPPRVKIKRMDYLHYVRKVDEGSLTYVAHADYYILLRACARAAQVDIRIMHIGVLSLERRLAWLEKRIDHCLHLTPPTFTCEYCRDEPDHPEDDPVGLSNLNL</sequence>